<evidence type="ECO:0000256" key="2">
    <source>
        <dbReference type="SAM" id="MobiDB-lite"/>
    </source>
</evidence>
<feature type="non-terminal residue" evidence="4">
    <location>
        <position position="757"/>
    </location>
</feature>
<feature type="compositionally biased region" description="Acidic residues" evidence="2">
    <location>
        <begin position="162"/>
        <end position="190"/>
    </location>
</feature>
<feature type="region of interest" description="Disordered" evidence="2">
    <location>
        <begin position="87"/>
        <end position="331"/>
    </location>
</feature>
<feature type="compositionally biased region" description="Polar residues" evidence="2">
    <location>
        <begin position="255"/>
        <end position="276"/>
    </location>
</feature>
<dbReference type="OrthoDB" id="7467515at2759"/>
<proteinExistence type="predicted"/>
<organism evidence="4">
    <name type="scientific">Pectinophora gossypiella</name>
    <name type="common">Cotton pink bollworm</name>
    <name type="synonym">Depressaria gossypiella</name>
    <dbReference type="NCBI Taxonomy" id="13191"/>
    <lineage>
        <taxon>Eukaryota</taxon>
        <taxon>Metazoa</taxon>
        <taxon>Ecdysozoa</taxon>
        <taxon>Arthropoda</taxon>
        <taxon>Hexapoda</taxon>
        <taxon>Insecta</taxon>
        <taxon>Pterygota</taxon>
        <taxon>Neoptera</taxon>
        <taxon>Endopterygota</taxon>
        <taxon>Lepidoptera</taxon>
        <taxon>Glossata</taxon>
        <taxon>Ditrysia</taxon>
        <taxon>Gelechioidea</taxon>
        <taxon>Gelechiidae</taxon>
        <taxon>Apatetrinae</taxon>
        <taxon>Pectinophora</taxon>
    </lineage>
</organism>
<keyword evidence="1" id="KW-0479">Metal-binding</keyword>
<feature type="compositionally biased region" description="Polar residues" evidence="2">
    <location>
        <begin position="717"/>
        <end position="730"/>
    </location>
</feature>
<accession>A0A1E1WJL7</accession>
<feature type="region of interest" description="Disordered" evidence="2">
    <location>
        <begin position="1"/>
        <end position="48"/>
    </location>
</feature>
<dbReference type="AlphaFoldDB" id="A0A1E1WJL7"/>
<feature type="compositionally biased region" description="Low complexity" evidence="2">
    <location>
        <begin position="696"/>
        <end position="713"/>
    </location>
</feature>
<feature type="non-terminal residue" evidence="4">
    <location>
        <position position="1"/>
    </location>
</feature>
<feature type="region of interest" description="Disordered" evidence="2">
    <location>
        <begin position="409"/>
        <end position="436"/>
    </location>
</feature>
<evidence type="ECO:0000259" key="3">
    <source>
        <dbReference type="PROSITE" id="PS50157"/>
    </source>
</evidence>
<reference evidence="4" key="1">
    <citation type="submission" date="2015-09" db="EMBL/GenBank/DDBJ databases">
        <title>De novo assembly of Pectinophora gossypiella (Pink Bollworm) gut transcriptome.</title>
        <authorList>
            <person name="Tassone E.E."/>
        </authorList>
    </citation>
    <scope>NUCLEOTIDE SEQUENCE</scope>
</reference>
<feature type="compositionally biased region" description="Polar residues" evidence="2">
    <location>
        <begin position="196"/>
        <end position="213"/>
    </location>
</feature>
<feature type="domain" description="C2H2-type" evidence="3">
    <location>
        <begin position="502"/>
        <end position="527"/>
    </location>
</feature>
<keyword evidence="1" id="KW-0862">Zinc</keyword>
<dbReference type="EMBL" id="GDQN01003957">
    <property type="protein sequence ID" value="JAT87097.1"/>
    <property type="molecule type" value="Transcribed_RNA"/>
</dbReference>
<keyword evidence="1" id="KW-0863">Zinc-finger</keyword>
<feature type="compositionally biased region" description="Acidic residues" evidence="2">
    <location>
        <begin position="145"/>
        <end position="154"/>
    </location>
</feature>
<evidence type="ECO:0000313" key="4">
    <source>
        <dbReference type="EMBL" id="JAT87097.1"/>
    </source>
</evidence>
<protein>
    <recommendedName>
        <fullName evidence="3">C2H2-type domain-containing protein</fullName>
    </recommendedName>
</protein>
<dbReference type="PROSITE" id="PS50157">
    <property type="entry name" value="ZINC_FINGER_C2H2_2"/>
    <property type="match status" value="1"/>
</dbReference>
<dbReference type="InterPro" id="IPR013087">
    <property type="entry name" value="Znf_C2H2_type"/>
</dbReference>
<evidence type="ECO:0000256" key="1">
    <source>
        <dbReference type="PROSITE-ProRule" id="PRU00042"/>
    </source>
</evidence>
<dbReference type="PROSITE" id="PS00028">
    <property type="entry name" value="ZINC_FINGER_C2H2_1"/>
    <property type="match status" value="1"/>
</dbReference>
<name>A0A1E1WJL7_PECGO</name>
<feature type="compositionally biased region" description="Acidic residues" evidence="2">
    <location>
        <begin position="14"/>
        <end position="32"/>
    </location>
</feature>
<dbReference type="GO" id="GO:0008270">
    <property type="term" value="F:zinc ion binding"/>
    <property type="evidence" value="ECO:0007669"/>
    <property type="project" value="UniProtKB-KW"/>
</dbReference>
<feature type="compositionally biased region" description="Basic and acidic residues" evidence="2">
    <location>
        <begin position="214"/>
        <end position="223"/>
    </location>
</feature>
<feature type="compositionally biased region" description="Polar residues" evidence="2">
    <location>
        <begin position="424"/>
        <end position="436"/>
    </location>
</feature>
<sequence length="757" mass="80697">VSQPSVVLDKLPSDDEDVPSSGDDWSDEEDDVPNPPPQQKTPQKIDISQIMKKTGISIKKPGQSDTTSAANSDSALSKLSGLGFTIKKNSTPIKQEQPDADKQSPSDVMQKLGKLGGIKLKLKSDGGNTNSFKVINGLRDFKTSDDEDEENEEFKEEHIDEFGEDQDAEDKEGQESAEEEPPEDEEEEEVPLATTKIKNLNTAINISKPLQESSKSETAKAEPMRMAVKPAAKAPGRPAVKQTPRRGANLPIAAKQSTQEPQPTQAKDISTTSSTPEIGESHDSSTGNVVVKREIDTGNEVQSSNMPLFSGQIKTERSSPPPSDSTPTSTPVIAKVKTEAEATVNTIGMQPLFQNNSTAVSESSTPTTPLLPVTKKEESGVTIIEINGDSNDEDDDCCVVSATPAPDIKPKTESLPVSYPPPAFTTSQPSYSTPVLSSRLTAPSTEKQHNFNWNAPDSKPPLDMLEKSTDDIFESLLSTKRENSSLSDASEYISLDTLGPQHSCDVCNIRFTSLSLLEEHRRMTGHSSSLVAPSSSSILPYSSSSNILSSLLPVKQLAEQVGKLSSIGSGPGFTHQQNVMINIQAYPGAGGVMGPPPSYNSYAPGQQNMHPGYPQSPNNMYNQGHMPGQQMPGQYPGQNYMGQQGFNQQGYGQTPMSKAGYGAMPPTSLYSSTTPLQGMQQAVYGQSPGVMNSQMAPGSSPSNPYAPASSPGGTMKPPNSSGVRIQNIQTFPPGQVVGGAGQQMPGDMGPIQLGQMG</sequence>
<feature type="region of interest" description="Disordered" evidence="2">
    <location>
        <begin position="689"/>
        <end position="757"/>
    </location>
</feature>
<gene>
    <name evidence="4" type="ORF">g.4825</name>
</gene>